<gene>
    <name evidence="2" type="ORF">MiSe_19890</name>
</gene>
<keyword evidence="3" id="KW-1185">Reference proteome</keyword>
<dbReference type="EMBL" id="BLAY01000025">
    <property type="protein sequence ID" value="GET37236.1"/>
    <property type="molecule type" value="Genomic_DNA"/>
</dbReference>
<sequence length="278" mass="31033">MEIITYLLSAVFGLLSTAGFFVESIARNTIRSQFDRVEQLQVRVDNVPSYQLVQGKLERVRIAGRGLWLIPEARIAALELETDPVDVNIQRLRQRGQLPTAALRQPLQAGVRLVLTAGDINKALQTPRIKALLQNLVTRYAGAFLNQGSQRYTFVNPRVEFLANNRLRFQVELQQEGETQTDAANGRKLPIRLESGIAFVSGRRLQLIEPSASIDNNEIPSFLLGPLSQSLTEQFDLGQLEQSGITARLLQLKINPDQLEIAAFVRVLPSPSLQKVNN</sequence>
<evidence type="ECO:0000256" key="1">
    <source>
        <dbReference type="SAM" id="Phobius"/>
    </source>
</evidence>
<dbReference type="Pfam" id="PF11209">
    <property type="entry name" value="LmeA"/>
    <property type="match status" value="1"/>
</dbReference>
<comment type="caution">
    <text evidence="2">The sequence shown here is derived from an EMBL/GenBank/DDBJ whole genome shotgun (WGS) entry which is preliminary data.</text>
</comment>
<organism evidence="2 3">
    <name type="scientific">Microseira wollei NIES-4236</name>
    <dbReference type="NCBI Taxonomy" id="2530354"/>
    <lineage>
        <taxon>Bacteria</taxon>
        <taxon>Bacillati</taxon>
        <taxon>Cyanobacteriota</taxon>
        <taxon>Cyanophyceae</taxon>
        <taxon>Oscillatoriophycideae</taxon>
        <taxon>Aerosakkonematales</taxon>
        <taxon>Aerosakkonemataceae</taxon>
        <taxon>Microseira</taxon>
    </lineage>
</organism>
<evidence type="ECO:0000313" key="2">
    <source>
        <dbReference type="EMBL" id="GET37236.1"/>
    </source>
</evidence>
<proteinExistence type="predicted"/>
<accession>A0AAV3X7D9</accession>
<reference evidence="2" key="1">
    <citation type="submission" date="2019-10" db="EMBL/GenBank/DDBJ databases">
        <title>Draft genome sequece of Microseira wollei NIES-4236.</title>
        <authorList>
            <person name="Yamaguchi H."/>
            <person name="Suzuki S."/>
            <person name="Kawachi M."/>
        </authorList>
    </citation>
    <scope>NUCLEOTIDE SEQUENCE</scope>
    <source>
        <strain evidence="2">NIES-4236</strain>
    </source>
</reference>
<evidence type="ECO:0008006" key="4">
    <source>
        <dbReference type="Google" id="ProtNLM"/>
    </source>
</evidence>
<feature type="transmembrane region" description="Helical" evidence="1">
    <location>
        <begin position="6"/>
        <end position="26"/>
    </location>
</feature>
<evidence type="ECO:0000313" key="3">
    <source>
        <dbReference type="Proteomes" id="UP001050975"/>
    </source>
</evidence>
<dbReference type="AlphaFoldDB" id="A0AAV3X7D9"/>
<keyword evidence="1" id="KW-1133">Transmembrane helix</keyword>
<name>A0AAV3X7D9_9CYAN</name>
<keyword evidence="1" id="KW-0812">Transmembrane</keyword>
<keyword evidence="1" id="KW-0472">Membrane</keyword>
<dbReference type="Proteomes" id="UP001050975">
    <property type="component" value="Unassembled WGS sequence"/>
</dbReference>
<dbReference type="RefSeq" id="WP_226578373.1">
    <property type="nucleotide sequence ID" value="NZ_BLAY01000025.1"/>
</dbReference>
<protein>
    <recommendedName>
        <fullName evidence="4">DUF2993 domain-containing protein</fullName>
    </recommendedName>
</protein>
<dbReference type="InterPro" id="IPR021373">
    <property type="entry name" value="DUF2993"/>
</dbReference>